<name>A0ABR7RKQ8_9PROT</name>
<dbReference type="RefSeq" id="WP_187784079.1">
    <property type="nucleotide sequence ID" value="NZ_JACTVA010000011.1"/>
</dbReference>
<feature type="region of interest" description="Disordered" evidence="1">
    <location>
        <begin position="1"/>
        <end position="23"/>
    </location>
</feature>
<dbReference type="Proteomes" id="UP000626026">
    <property type="component" value="Unassembled WGS sequence"/>
</dbReference>
<evidence type="ECO:0000256" key="1">
    <source>
        <dbReference type="SAM" id="MobiDB-lite"/>
    </source>
</evidence>
<evidence type="ECO:0000313" key="3">
    <source>
        <dbReference type="Proteomes" id="UP000626026"/>
    </source>
</evidence>
<protein>
    <recommendedName>
        <fullName evidence="4">DUF484 family protein</fullName>
    </recommendedName>
</protein>
<comment type="caution">
    <text evidence="2">The sequence shown here is derived from an EMBL/GenBank/DDBJ whole genome shotgun (WGS) entry which is preliminary data.</text>
</comment>
<sequence>MENGAQPPDEAGPGASPGSEQVAAWLRANPSFLAERPELYRLLTPPRRIHGEGLADHMAAMIQAERTATQDLAASARAEDGFVRRTQQAVLALIAAPDPEEAVAHEWPALLGLEHCTLAGEGIPAAHRRHLPAGTVRALLPTGRDTLLRDQPADAPLLHGEAAALIARDALARIPLPAGAPLMLVLGAREASALPRSGAGPQLRFLAAALAARLQPA</sequence>
<gene>
    <name evidence="2" type="ORF">IBL26_08690</name>
</gene>
<evidence type="ECO:0008006" key="4">
    <source>
        <dbReference type="Google" id="ProtNLM"/>
    </source>
</evidence>
<dbReference type="InterPro" id="IPR029016">
    <property type="entry name" value="GAF-like_dom_sf"/>
</dbReference>
<reference evidence="2 3" key="1">
    <citation type="journal article" date="2013" name="Int. J. Syst. Evol. Microbiol.">
        <title>Roseomonas aerophila sp. nov., isolated from air.</title>
        <authorList>
            <person name="Kim S.J."/>
            <person name="Weon H.Y."/>
            <person name="Ahn J.H."/>
            <person name="Hong S.B."/>
            <person name="Seok S.J."/>
            <person name="Whang K.S."/>
            <person name="Kwon S.W."/>
        </authorList>
    </citation>
    <scope>NUCLEOTIDE SEQUENCE [LARGE SCALE GENOMIC DNA]</scope>
    <source>
        <strain evidence="2 3">NBRC 108923</strain>
    </source>
</reference>
<dbReference type="EMBL" id="JACTVA010000011">
    <property type="protein sequence ID" value="MBC9206908.1"/>
    <property type="molecule type" value="Genomic_DNA"/>
</dbReference>
<organism evidence="2 3">
    <name type="scientific">Teichococcus aerophilus</name>
    <dbReference type="NCBI Taxonomy" id="1224513"/>
    <lineage>
        <taxon>Bacteria</taxon>
        <taxon>Pseudomonadati</taxon>
        <taxon>Pseudomonadota</taxon>
        <taxon>Alphaproteobacteria</taxon>
        <taxon>Acetobacterales</taxon>
        <taxon>Roseomonadaceae</taxon>
        <taxon>Roseomonas</taxon>
    </lineage>
</organism>
<keyword evidence="3" id="KW-1185">Reference proteome</keyword>
<proteinExistence type="predicted"/>
<accession>A0ABR7RKQ8</accession>
<evidence type="ECO:0000313" key="2">
    <source>
        <dbReference type="EMBL" id="MBC9206908.1"/>
    </source>
</evidence>
<dbReference type="Gene3D" id="3.30.450.40">
    <property type="match status" value="1"/>
</dbReference>